<evidence type="ECO:0000313" key="1">
    <source>
        <dbReference type="EMBL" id="KAH7685175.1"/>
    </source>
</evidence>
<dbReference type="Proteomes" id="UP000827976">
    <property type="component" value="Chromosome 4"/>
</dbReference>
<organism evidence="1 2">
    <name type="scientific">Dioscorea alata</name>
    <name type="common">Purple yam</name>
    <dbReference type="NCBI Taxonomy" id="55571"/>
    <lineage>
        <taxon>Eukaryota</taxon>
        <taxon>Viridiplantae</taxon>
        <taxon>Streptophyta</taxon>
        <taxon>Embryophyta</taxon>
        <taxon>Tracheophyta</taxon>
        <taxon>Spermatophyta</taxon>
        <taxon>Magnoliopsida</taxon>
        <taxon>Liliopsida</taxon>
        <taxon>Dioscoreales</taxon>
        <taxon>Dioscoreaceae</taxon>
        <taxon>Dioscorea</taxon>
    </lineage>
</organism>
<reference evidence="2" key="1">
    <citation type="journal article" date="2022" name="Nat. Commun.">
        <title>Chromosome evolution and the genetic basis of agronomically important traits in greater yam.</title>
        <authorList>
            <person name="Bredeson J.V."/>
            <person name="Lyons J.B."/>
            <person name="Oniyinde I.O."/>
            <person name="Okereke N.R."/>
            <person name="Kolade O."/>
            <person name="Nnabue I."/>
            <person name="Nwadili C.O."/>
            <person name="Hribova E."/>
            <person name="Parker M."/>
            <person name="Nwogha J."/>
            <person name="Shu S."/>
            <person name="Carlson J."/>
            <person name="Kariba R."/>
            <person name="Muthemba S."/>
            <person name="Knop K."/>
            <person name="Barton G.J."/>
            <person name="Sherwood A.V."/>
            <person name="Lopez-Montes A."/>
            <person name="Asiedu R."/>
            <person name="Jamnadass R."/>
            <person name="Muchugi A."/>
            <person name="Goodstein D."/>
            <person name="Egesi C.N."/>
            <person name="Featherston J."/>
            <person name="Asfaw A."/>
            <person name="Simpson G.G."/>
            <person name="Dolezel J."/>
            <person name="Hendre P.S."/>
            <person name="Van Deynze A."/>
            <person name="Kumar P.L."/>
            <person name="Obidiegwu J.E."/>
            <person name="Bhattacharjee R."/>
            <person name="Rokhsar D.S."/>
        </authorList>
    </citation>
    <scope>NUCLEOTIDE SEQUENCE [LARGE SCALE GENOMIC DNA]</scope>
    <source>
        <strain evidence="2">cv. TDa95/00328</strain>
    </source>
</reference>
<sequence>MADHAEISEWEDYLHSSSLSSDPNPFVLDAAAGTTDDAGAIQPNYFSLSSAPRRPPSEPMSDGSSDCPSWVDPDSNPPCVETPKFDIFRKNLVGSWSDGSSTPPDSEKGETFRASDQKFQSEFDGIGESSQESDGNIVSESDGEQLVEMKREDVELEKVGIRVGVGDGDGDPEKKGTVWWKMPMEVLKFYILRVRPIWSVSIAAAIVGVVMLGRRLYKMKHKTRSVSLKVNLDDKKASLFMSRAARLNEAFSVVKRAPIVRPPLPAGGVTPWPVLGFASS</sequence>
<accession>A0ACB7WBG9</accession>
<proteinExistence type="predicted"/>
<dbReference type="EMBL" id="CM037014">
    <property type="protein sequence ID" value="KAH7685175.1"/>
    <property type="molecule type" value="Genomic_DNA"/>
</dbReference>
<protein>
    <submittedName>
        <fullName evidence="1">Uncharacterized protein</fullName>
    </submittedName>
</protein>
<keyword evidence="2" id="KW-1185">Reference proteome</keyword>
<evidence type="ECO:0000313" key="2">
    <source>
        <dbReference type="Proteomes" id="UP000827976"/>
    </source>
</evidence>
<name>A0ACB7WBG9_DIOAL</name>
<gene>
    <name evidence="1" type="ORF">IHE45_04G022800</name>
</gene>
<comment type="caution">
    <text evidence="1">The sequence shown here is derived from an EMBL/GenBank/DDBJ whole genome shotgun (WGS) entry which is preliminary data.</text>
</comment>